<evidence type="ECO:0000256" key="1">
    <source>
        <dbReference type="ARBA" id="ARBA00004141"/>
    </source>
</evidence>
<keyword evidence="7" id="KW-1185">Reference proteome</keyword>
<proteinExistence type="predicted"/>
<name>A0A9W8E703_9FUNG</name>
<dbReference type="GO" id="GO:0016020">
    <property type="term" value="C:membrane"/>
    <property type="evidence" value="ECO:0007669"/>
    <property type="project" value="UniProtKB-SubCell"/>
</dbReference>
<comment type="caution">
    <text evidence="6">The sequence shown here is derived from an EMBL/GenBank/DDBJ whole genome shotgun (WGS) entry which is preliminary data.</text>
</comment>
<evidence type="ECO:0000256" key="2">
    <source>
        <dbReference type="ARBA" id="ARBA00022692"/>
    </source>
</evidence>
<accession>A0A9W8E703</accession>
<dbReference type="Proteomes" id="UP001151582">
    <property type="component" value="Unassembled WGS sequence"/>
</dbReference>
<dbReference type="AlphaFoldDB" id="A0A9W8E703"/>
<feature type="transmembrane region" description="Helical" evidence="5">
    <location>
        <begin position="12"/>
        <end position="36"/>
    </location>
</feature>
<sequence length="231" mass="25935">MSQFHLPGNIRYSFLLLNSVFLVSGAVAIGTMVYFLLQPFARRNVVLTSDIVTGALACGCVTAAIALLGYIGYAKALSHSMVMVGYCWLTGLLQVGEIILGAFVWFRTLDIRSDYYPKWQSWSEELRQNFQDFSHCCGYFNASDFAAPSDQCPSTVSLDDLDANTQPLTGCSEDLQIYAADYLQDMYTVIFCFVVIAFIAMFAGVLLYLSCRDLKRYMRTTEKLVRLRNDP</sequence>
<evidence type="ECO:0000256" key="4">
    <source>
        <dbReference type="ARBA" id="ARBA00023136"/>
    </source>
</evidence>
<dbReference type="OrthoDB" id="2279611at2759"/>
<protein>
    <recommendedName>
        <fullName evidence="8">Tetraspanin</fullName>
    </recommendedName>
</protein>
<feature type="transmembrane region" description="Helical" evidence="5">
    <location>
        <begin position="85"/>
        <end position="106"/>
    </location>
</feature>
<keyword evidence="3 5" id="KW-1133">Transmembrane helix</keyword>
<evidence type="ECO:0000256" key="5">
    <source>
        <dbReference type="SAM" id="Phobius"/>
    </source>
</evidence>
<evidence type="ECO:0008006" key="8">
    <source>
        <dbReference type="Google" id="ProtNLM"/>
    </source>
</evidence>
<dbReference type="Pfam" id="PF00335">
    <property type="entry name" value="Tetraspanin"/>
    <property type="match status" value="1"/>
</dbReference>
<keyword evidence="2 5" id="KW-0812">Transmembrane</keyword>
<feature type="transmembrane region" description="Helical" evidence="5">
    <location>
        <begin position="51"/>
        <end position="73"/>
    </location>
</feature>
<evidence type="ECO:0000256" key="3">
    <source>
        <dbReference type="ARBA" id="ARBA00022989"/>
    </source>
</evidence>
<evidence type="ECO:0000313" key="6">
    <source>
        <dbReference type="EMBL" id="KAJ1974630.1"/>
    </source>
</evidence>
<keyword evidence="4 5" id="KW-0472">Membrane</keyword>
<dbReference type="EMBL" id="JANBQB010000628">
    <property type="protein sequence ID" value="KAJ1974630.1"/>
    <property type="molecule type" value="Genomic_DNA"/>
</dbReference>
<gene>
    <name evidence="6" type="ORF">H4R34_004646</name>
</gene>
<organism evidence="6 7">
    <name type="scientific">Dimargaris verticillata</name>
    <dbReference type="NCBI Taxonomy" id="2761393"/>
    <lineage>
        <taxon>Eukaryota</taxon>
        <taxon>Fungi</taxon>
        <taxon>Fungi incertae sedis</taxon>
        <taxon>Zoopagomycota</taxon>
        <taxon>Kickxellomycotina</taxon>
        <taxon>Dimargaritomycetes</taxon>
        <taxon>Dimargaritales</taxon>
        <taxon>Dimargaritaceae</taxon>
        <taxon>Dimargaris</taxon>
    </lineage>
</organism>
<dbReference type="InterPro" id="IPR018499">
    <property type="entry name" value="Tetraspanin/Peripherin"/>
</dbReference>
<feature type="transmembrane region" description="Helical" evidence="5">
    <location>
        <begin position="186"/>
        <end position="209"/>
    </location>
</feature>
<evidence type="ECO:0000313" key="7">
    <source>
        <dbReference type="Proteomes" id="UP001151582"/>
    </source>
</evidence>
<reference evidence="6" key="1">
    <citation type="submission" date="2022-07" db="EMBL/GenBank/DDBJ databases">
        <title>Phylogenomic reconstructions and comparative analyses of Kickxellomycotina fungi.</title>
        <authorList>
            <person name="Reynolds N.K."/>
            <person name="Stajich J.E."/>
            <person name="Barry K."/>
            <person name="Grigoriev I.V."/>
            <person name="Crous P."/>
            <person name="Smith M.E."/>
        </authorList>
    </citation>
    <scope>NUCLEOTIDE SEQUENCE</scope>
    <source>
        <strain evidence="6">RSA 567</strain>
    </source>
</reference>
<comment type="subcellular location">
    <subcellularLocation>
        <location evidence="1">Membrane</location>
        <topology evidence="1">Multi-pass membrane protein</topology>
    </subcellularLocation>
</comment>